<keyword evidence="4" id="KW-0493">Microtubule</keyword>
<dbReference type="GO" id="GO:0005874">
    <property type="term" value="C:microtubule"/>
    <property type="evidence" value="ECO:0007669"/>
    <property type="project" value="UniProtKB-KW"/>
</dbReference>
<dbReference type="GO" id="GO:0034451">
    <property type="term" value="C:centriolar satellite"/>
    <property type="evidence" value="ECO:0007669"/>
    <property type="project" value="UniProtKB-SubCell"/>
</dbReference>
<evidence type="ECO:0000256" key="1">
    <source>
        <dbReference type="ARBA" id="ARBA00004607"/>
    </source>
</evidence>
<keyword evidence="2" id="KW-0963">Cytoplasm</keyword>
<organism evidence="10 11">
    <name type="scientific">Callorhinchus milii</name>
    <name type="common">Ghost shark</name>
    <dbReference type="NCBI Taxonomy" id="7868"/>
    <lineage>
        <taxon>Eukaryota</taxon>
        <taxon>Metazoa</taxon>
        <taxon>Chordata</taxon>
        <taxon>Craniata</taxon>
        <taxon>Vertebrata</taxon>
        <taxon>Chondrichthyes</taxon>
        <taxon>Holocephali</taxon>
        <taxon>Chimaeriformes</taxon>
        <taxon>Callorhinchidae</taxon>
        <taxon>Callorhinchus</taxon>
    </lineage>
</organism>
<evidence type="ECO:0000256" key="6">
    <source>
        <dbReference type="ARBA" id="ARBA00033750"/>
    </source>
</evidence>
<reference evidence="10" key="5">
    <citation type="submission" date="2025-09" db="UniProtKB">
        <authorList>
            <consortium name="Ensembl"/>
        </authorList>
    </citation>
    <scope>IDENTIFICATION</scope>
</reference>
<dbReference type="STRING" id="7868.ENSCMIP00000038170"/>
<comment type="function">
    <text evidence="8">Regulator of the tubulin polyglutamylase complex (TPGC) that controls cytoskeletal organization, nuclear shape, and cilium disassembly by balancing microtubule and actin assembly. Regulates the assembly and stability of the TPGC and thereby modulates polyglutamylation of the microtubule, which antagonizes MAP4 binding.</text>
</comment>
<dbReference type="PANTHER" id="PTHR34252:SF1">
    <property type="entry name" value="CENTRIOLAR SATELLITE-ASSOCIATED TUBULIN POLYGLUTAMYLASE COMPLEX REGULATOR 1"/>
    <property type="match status" value="1"/>
</dbReference>
<evidence type="ECO:0000313" key="11">
    <source>
        <dbReference type="Proteomes" id="UP000314986"/>
    </source>
</evidence>
<dbReference type="OMA" id="KATPHNR"/>
<comment type="subcellular location">
    <subcellularLocation>
        <location evidence="1">Cytoplasm</location>
        <location evidence="1">Cytoskeleton</location>
        <location evidence="1">Microtubule organizing center</location>
        <location evidence="1">Centrosome</location>
        <location evidence="1">Centriolar satellite</location>
    </subcellularLocation>
</comment>
<keyword evidence="3" id="KW-0597">Phosphoprotein</keyword>
<accession>A0A4W3K2K6</accession>
<dbReference type="InParanoid" id="A0A4W3K2K6"/>
<reference evidence="11" key="1">
    <citation type="journal article" date="2006" name="Science">
        <title>Ancient noncoding elements conserved in the human genome.</title>
        <authorList>
            <person name="Venkatesh B."/>
            <person name="Kirkness E.F."/>
            <person name="Loh Y.H."/>
            <person name="Halpern A.L."/>
            <person name="Lee A.P."/>
            <person name="Johnson J."/>
            <person name="Dandona N."/>
            <person name="Viswanathan L.D."/>
            <person name="Tay A."/>
            <person name="Venter J.C."/>
            <person name="Strausberg R.L."/>
            <person name="Brenner S."/>
        </authorList>
    </citation>
    <scope>NUCLEOTIDE SEQUENCE [LARGE SCALE GENOMIC DNA]</scope>
</reference>
<reference evidence="10" key="4">
    <citation type="submission" date="2025-08" db="UniProtKB">
        <authorList>
            <consortium name="Ensembl"/>
        </authorList>
    </citation>
    <scope>IDENTIFICATION</scope>
</reference>
<keyword evidence="11" id="KW-1185">Reference proteome</keyword>
<name>A0A4W3K2K6_CALMI</name>
<reference evidence="11" key="2">
    <citation type="journal article" date="2007" name="PLoS Biol.">
        <title>Survey sequencing and comparative analysis of the elephant shark (Callorhinchus milii) genome.</title>
        <authorList>
            <person name="Venkatesh B."/>
            <person name="Kirkness E.F."/>
            <person name="Loh Y.H."/>
            <person name="Halpern A.L."/>
            <person name="Lee A.P."/>
            <person name="Johnson J."/>
            <person name="Dandona N."/>
            <person name="Viswanathan L.D."/>
            <person name="Tay A."/>
            <person name="Venter J.C."/>
            <person name="Strausberg R.L."/>
            <person name="Brenner S."/>
        </authorList>
    </citation>
    <scope>NUCLEOTIDE SEQUENCE [LARGE SCALE GENOMIC DNA]</scope>
</reference>
<reference evidence="11" key="3">
    <citation type="journal article" date="2014" name="Nature">
        <title>Elephant shark genome provides unique insights into gnathostome evolution.</title>
        <authorList>
            <consortium name="International Elephant Shark Genome Sequencing Consortium"/>
            <person name="Venkatesh B."/>
            <person name="Lee A.P."/>
            <person name="Ravi V."/>
            <person name="Maurya A.K."/>
            <person name="Lian M.M."/>
            <person name="Swann J.B."/>
            <person name="Ohta Y."/>
            <person name="Flajnik M.F."/>
            <person name="Sutoh Y."/>
            <person name="Kasahara M."/>
            <person name="Hoon S."/>
            <person name="Gangu V."/>
            <person name="Roy S.W."/>
            <person name="Irimia M."/>
            <person name="Korzh V."/>
            <person name="Kondrychyn I."/>
            <person name="Lim Z.W."/>
            <person name="Tay B.H."/>
            <person name="Tohari S."/>
            <person name="Kong K.W."/>
            <person name="Ho S."/>
            <person name="Lorente-Galdos B."/>
            <person name="Quilez J."/>
            <person name="Marques-Bonet T."/>
            <person name="Raney B.J."/>
            <person name="Ingham P.W."/>
            <person name="Tay A."/>
            <person name="Hillier L.W."/>
            <person name="Minx P."/>
            <person name="Boehm T."/>
            <person name="Wilson R.K."/>
            <person name="Brenner S."/>
            <person name="Warren W.C."/>
        </authorList>
    </citation>
    <scope>NUCLEOTIDE SEQUENCE [LARGE SCALE GENOMIC DNA]</scope>
</reference>
<evidence type="ECO:0000313" key="10">
    <source>
        <dbReference type="Ensembl" id="ENSCMIP00000038170.1"/>
    </source>
</evidence>
<proteinExistence type="inferred from homology"/>
<evidence type="ECO:0000256" key="9">
    <source>
        <dbReference type="SAM" id="MobiDB-lite"/>
    </source>
</evidence>
<dbReference type="CDD" id="cd22959">
    <property type="entry name" value="DD_C11orf49"/>
    <property type="match status" value="1"/>
</dbReference>
<dbReference type="Proteomes" id="UP000314986">
    <property type="component" value="Unassembled WGS sequence"/>
</dbReference>
<keyword evidence="5" id="KW-0206">Cytoskeleton</keyword>
<evidence type="ECO:0000256" key="2">
    <source>
        <dbReference type="ARBA" id="ARBA00022490"/>
    </source>
</evidence>
<evidence type="ECO:0000256" key="5">
    <source>
        <dbReference type="ARBA" id="ARBA00023212"/>
    </source>
</evidence>
<gene>
    <name evidence="10" type="primary">cstpp1</name>
</gene>
<comment type="similarity">
    <text evidence="6">Belongs to the CSTPP1 family.</text>
</comment>
<sequence>LKKNWSLNPQLFVAPYCHTQILTYVEDALIQLLEHKEEYSRAGISRFFAEYFNSVRLGNHVLFREFSFIKATQYNRASFLRIFWRCFRQIGKNGDLLTVKEYHSLLQLLCPDFPMDLTQKAARIVLMDDAMDCLMSFVDFLYAFQIQFYYCEFLESVAVIYQDLLMGKNPNTVIVPTSSVQEEHHLPSSEMPTQEGIDASQFYDCLETLCDRYKHSYPPASCIKEILWKVQRVTFYGFLMALAKDDGINCRLGTFPIKTELLSNPGTDQELEKIITQMIGKPASNNGCNPPPQKEQGRKFAYRKPLAYRKKVDVESDGSTEETDSSEN</sequence>
<evidence type="ECO:0000256" key="8">
    <source>
        <dbReference type="ARBA" id="ARBA00045673"/>
    </source>
</evidence>
<dbReference type="Ensembl" id="ENSCMIT00000038720.1">
    <property type="protein sequence ID" value="ENSCMIP00000038170.1"/>
    <property type="gene ID" value="ENSCMIG00000016046.1"/>
</dbReference>
<evidence type="ECO:0000256" key="4">
    <source>
        <dbReference type="ARBA" id="ARBA00022701"/>
    </source>
</evidence>
<dbReference type="InterPro" id="IPR038968">
    <property type="entry name" value="CSTPP1"/>
</dbReference>
<evidence type="ECO:0000256" key="3">
    <source>
        <dbReference type="ARBA" id="ARBA00022553"/>
    </source>
</evidence>
<protein>
    <recommendedName>
        <fullName evidence="7">Centriolar satellite-associated tubulin polyglutamylase complex regulator 1</fullName>
    </recommendedName>
</protein>
<dbReference type="GeneTree" id="ENSGT00390000012935"/>
<evidence type="ECO:0000256" key="7">
    <source>
        <dbReference type="ARBA" id="ARBA00033769"/>
    </source>
</evidence>
<dbReference type="AlphaFoldDB" id="A0A4W3K2K6"/>
<feature type="region of interest" description="Disordered" evidence="9">
    <location>
        <begin position="279"/>
        <end position="304"/>
    </location>
</feature>
<dbReference type="PANTHER" id="PTHR34252">
    <property type="entry name" value="UPF0705 PROTEIN C11ORF49"/>
    <property type="match status" value="1"/>
</dbReference>